<organism evidence="1 2">
    <name type="scientific">Populus alba x Populus x berolinensis</name>
    <dbReference type="NCBI Taxonomy" id="444605"/>
    <lineage>
        <taxon>Eukaryota</taxon>
        <taxon>Viridiplantae</taxon>
        <taxon>Streptophyta</taxon>
        <taxon>Embryophyta</taxon>
        <taxon>Tracheophyta</taxon>
        <taxon>Spermatophyta</taxon>
        <taxon>Magnoliopsida</taxon>
        <taxon>eudicotyledons</taxon>
        <taxon>Gunneridae</taxon>
        <taxon>Pentapetalae</taxon>
        <taxon>rosids</taxon>
        <taxon>fabids</taxon>
        <taxon>Malpighiales</taxon>
        <taxon>Salicaceae</taxon>
        <taxon>Saliceae</taxon>
        <taxon>Populus</taxon>
    </lineage>
</organism>
<sequence>MILFLNYLSQKQMSDEKSLQNNKLLRTCLDV</sequence>
<dbReference type="AlphaFoldDB" id="A0AAD6Q075"/>
<gene>
    <name evidence="1" type="ORF">NC653_032792</name>
</gene>
<name>A0AAD6Q075_9ROSI</name>
<comment type="caution">
    <text evidence="1">The sequence shown here is derived from an EMBL/GenBank/DDBJ whole genome shotgun (WGS) entry which is preliminary data.</text>
</comment>
<accession>A0AAD6Q075</accession>
<protein>
    <submittedName>
        <fullName evidence="1">Uncharacterized protein</fullName>
    </submittedName>
</protein>
<evidence type="ECO:0000313" key="2">
    <source>
        <dbReference type="Proteomes" id="UP001164929"/>
    </source>
</evidence>
<keyword evidence="2" id="KW-1185">Reference proteome</keyword>
<dbReference type="Proteomes" id="UP001164929">
    <property type="component" value="Chromosome 14"/>
</dbReference>
<proteinExistence type="predicted"/>
<evidence type="ECO:0000313" key="1">
    <source>
        <dbReference type="EMBL" id="KAJ6972323.1"/>
    </source>
</evidence>
<dbReference type="EMBL" id="JAQIZT010000014">
    <property type="protein sequence ID" value="KAJ6972323.1"/>
    <property type="molecule type" value="Genomic_DNA"/>
</dbReference>
<reference evidence="1" key="1">
    <citation type="journal article" date="2023" name="Mol. Ecol. Resour.">
        <title>Chromosome-level genome assembly of a triploid poplar Populus alba 'Berolinensis'.</title>
        <authorList>
            <person name="Chen S."/>
            <person name="Yu Y."/>
            <person name="Wang X."/>
            <person name="Wang S."/>
            <person name="Zhang T."/>
            <person name="Zhou Y."/>
            <person name="He R."/>
            <person name="Meng N."/>
            <person name="Wang Y."/>
            <person name="Liu W."/>
            <person name="Liu Z."/>
            <person name="Liu J."/>
            <person name="Guo Q."/>
            <person name="Huang H."/>
            <person name="Sederoff R.R."/>
            <person name="Wang G."/>
            <person name="Qu G."/>
            <person name="Chen S."/>
        </authorList>
    </citation>
    <scope>NUCLEOTIDE SEQUENCE</scope>
    <source>
        <strain evidence="1">SC-2020</strain>
    </source>
</reference>